<evidence type="ECO:0000313" key="1">
    <source>
        <dbReference type="EMBL" id="ACH40719.1"/>
    </source>
</evidence>
<gene>
    <name evidence="1" type="ordered locus">Gbem_3727</name>
</gene>
<dbReference type="EMBL" id="CP001124">
    <property type="protein sequence ID" value="ACH40719.1"/>
    <property type="molecule type" value="Genomic_DNA"/>
</dbReference>
<proteinExistence type="predicted"/>
<evidence type="ECO:0000313" key="2">
    <source>
        <dbReference type="Proteomes" id="UP000008825"/>
    </source>
</evidence>
<dbReference type="GO" id="GO:0016779">
    <property type="term" value="F:nucleotidyltransferase activity"/>
    <property type="evidence" value="ECO:0007669"/>
    <property type="project" value="UniProtKB-KW"/>
</dbReference>
<dbReference type="GO" id="GO:0005829">
    <property type="term" value="C:cytosol"/>
    <property type="evidence" value="ECO:0007669"/>
    <property type="project" value="TreeGrafter"/>
</dbReference>
<dbReference type="SUPFAM" id="SSF53448">
    <property type="entry name" value="Nucleotide-diphospho-sugar transferases"/>
    <property type="match status" value="1"/>
</dbReference>
<dbReference type="STRING" id="404380.Gbem_3727"/>
<dbReference type="OrthoDB" id="9801052at2"/>
<reference evidence="1 2" key="2">
    <citation type="journal article" date="2010" name="BMC Genomics">
        <title>The genome of Geobacter bemidjiensis, exemplar for the subsurface clade of Geobacter species that predominate in Fe(III)-reducing subsurface environments.</title>
        <authorList>
            <person name="Aklujkar M."/>
            <person name="Young N.D."/>
            <person name="Holmes D."/>
            <person name="Chavan M."/>
            <person name="Risso C."/>
            <person name="Kiss H.E."/>
            <person name="Han C.S."/>
            <person name="Land M.L."/>
            <person name="Lovley D.R."/>
        </authorList>
    </citation>
    <scope>NUCLEOTIDE SEQUENCE [LARGE SCALE GENOMIC DNA]</scope>
    <source>
        <strain evidence="2">ATCC BAA-1014 / DSM 16622 / JCM 12645 / Bem</strain>
    </source>
</reference>
<dbReference type="Proteomes" id="UP000008825">
    <property type="component" value="Chromosome"/>
</dbReference>
<reference evidence="1 2" key="1">
    <citation type="submission" date="2008-07" db="EMBL/GenBank/DDBJ databases">
        <title>Complete sequence of Geobacter bemidjiensis BEM.</title>
        <authorList>
            <consortium name="US DOE Joint Genome Institute"/>
            <person name="Lucas S."/>
            <person name="Copeland A."/>
            <person name="Lapidus A."/>
            <person name="Glavina del Rio T."/>
            <person name="Dalin E."/>
            <person name="Tice H."/>
            <person name="Bruce D."/>
            <person name="Goodwin L."/>
            <person name="Pitluck S."/>
            <person name="Kiss H."/>
            <person name="Brettin T."/>
            <person name="Detter J.C."/>
            <person name="Han C."/>
            <person name="Kuske C.R."/>
            <person name="Schmutz J."/>
            <person name="Larimer F."/>
            <person name="Land M."/>
            <person name="Hauser L."/>
            <person name="Kyrpides N."/>
            <person name="Lykidis A."/>
            <person name="Lovley D."/>
            <person name="Richardson P."/>
        </authorList>
    </citation>
    <scope>NUCLEOTIDE SEQUENCE [LARGE SCALE GENOMIC DNA]</scope>
    <source>
        <strain evidence="2">ATCC BAA-1014 / DSM 16622 / JCM 12645 / Bem</strain>
    </source>
</reference>
<dbReference type="InterPro" id="IPR029044">
    <property type="entry name" value="Nucleotide-diphossugar_trans"/>
</dbReference>
<dbReference type="HOGENOM" id="CLU_072501_0_0_7"/>
<keyword evidence="1" id="KW-0808">Transferase</keyword>
<name>B5EDU1_CITBB</name>
<dbReference type="PANTHER" id="PTHR42866:SF1">
    <property type="entry name" value="SPORE COAT POLYSACCHARIDE BIOSYNTHESIS PROTEIN SPSF"/>
    <property type="match status" value="1"/>
</dbReference>
<dbReference type="RefSeq" id="WP_012532156.1">
    <property type="nucleotide sequence ID" value="NC_011146.1"/>
</dbReference>
<keyword evidence="2" id="KW-1185">Reference proteome</keyword>
<keyword evidence="1" id="KW-0548">Nucleotidyltransferase</keyword>
<dbReference type="Pfam" id="PF02348">
    <property type="entry name" value="CTP_transf_3"/>
    <property type="match status" value="1"/>
</dbReference>
<dbReference type="Gene3D" id="3.90.550.10">
    <property type="entry name" value="Spore Coat Polysaccharide Biosynthesis Protein SpsA, Chain A"/>
    <property type="match status" value="1"/>
</dbReference>
<accession>B5EDU1</accession>
<sequence length="234" mass="26800">MNGAQVGIIIQARMGSTRLPEKVLKPIGNRVLLGHIIERLRRLQTPALPVFATSTERRDDAVERFCREAGVACFRGSESDVLDRYYRCAAEHGFTHVVRLTGDNPFPDMEELDRLIALHLKENADFTHSFRVLPIGVGAEIFTFEALQASWREGMAPHHREHVDEYLLENPDRFETLELEAVPCKHRPEVRLTVDTEADYRKACYIVEHACSEPVTTEEAILLSERYETTQEER</sequence>
<dbReference type="eggNOG" id="COG1861">
    <property type="taxonomic scope" value="Bacteria"/>
</dbReference>
<organism evidence="1 2">
    <name type="scientific">Citrifermentans bemidjiense (strain ATCC BAA-1014 / DSM 16622 / JCM 12645 / Bem)</name>
    <name type="common">Geobacter bemidjiensis</name>
    <dbReference type="NCBI Taxonomy" id="404380"/>
    <lineage>
        <taxon>Bacteria</taxon>
        <taxon>Pseudomonadati</taxon>
        <taxon>Thermodesulfobacteriota</taxon>
        <taxon>Desulfuromonadia</taxon>
        <taxon>Geobacterales</taxon>
        <taxon>Geobacteraceae</taxon>
        <taxon>Citrifermentans</taxon>
    </lineage>
</organism>
<dbReference type="PANTHER" id="PTHR42866">
    <property type="entry name" value="3-DEOXY-MANNO-OCTULOSONATE CYTIDYLYLTRANSFERASE"/>
    <property type="match status" value="1"/>
</dbReference>
<dbReference type="KEGG" id="gbm:Gbem_3727"/>
<dbReference type="AlphaFoldDB" id="B5EDU1"/>
<protein>
    <submittedName>
        <fullName evidence="1">Cytidylyltransferase</fullName>
    </submittedName>
</protein>
<dbReference type="InterPro" id="IPR003329">
    <property type="entry name" value="Cytidylyl_trans"/>
</dbReference>